<feature type="transmembrane region" description="Helical" evidence="1">
    <location>
        <begin position="148"/>
        <end position="172"/>
    </location>
</feature>
<feature type="transmembrane region" description="Helical" evidence="1">
    <location>
        <begin position="69"/>
        <end position="92"/>
    </location>
</feature>
<keyword evidence="1" id="KW-1133">Transmembrane helix</keyword>
<feature type="transmembrane region" description="Helical" evidence="1">
    <location>
        <begin position="12"/>
        <end position="32"/>
    </location>
</feature>
<evidence type="ECO:0000313" key="2">
    <source>
        <dbReference type="EMBL" id="PPV12700.1"/>
    </source>
</evidence>
<evidence type="ECO:0000256" key="1">
    <source>
        <dbReference type="SAM" id="Phobius"/>
    </source>
</evidence>
<dbReference type="InterPro" id="IPR010540">
    <property type="entry name" value="CmpB_TMEM229"/>
</dbReference>
<organism evidence="2 3">
    <name type="scientific">Clostridium butyricum</name>
    <dbReference type="NCBI Taxonomy" id="1492"/>
    <lineage>
        <taxon>Bacteria</taxon>
        <taxon>Bacillati</taxon>
        <taxon>Bacillota</taxon>
        <taxon>Clostridia</taxon>
        <taxon>Eubacteriales</taxon>
        <taxon>Clostridiaceae</taxon>
        <taxon>Clostridium</taxon>
    </lineage>
</organism>
<sequence>MINLIHNNIYDIVFLFTVYSFLGWCLEVGYYFKNEKRFVNRGFLKGPFCPIYGCCIVTLIFLLEPYKDNIPLLFLGAFFITSLLEYITGFILEKAFKAKWWDYSDDPFNIHGHVCLQYSLLWGAGEVVIITVINPIISNAIYSIPYYFASMFFYFIVFYFILDFLITLFSLIEPNKFSYPFELASINLSFTKVNSISNFYRDKAADKFRSFENIFHKFKMNNKRFIRTFNNKSYKQFNELIRNIKEKIKKY</sequence>
<gene>
    <name evidence="2" type="ORF">AWN73_18060</name>
</gene>
<keyword evidence="1" id="KW-0812">Transmembrane</keyword>
<feature type="transmembrane region" description="Helical" evidence="1">
    <location>
        <begin position="120"/>
        <end position="142"/>
    </location>
</feature>
<reference evidence="2 3" key="1">
    <citation type="submission" date="2016-01" db="EMBL/GenBank/DDBJ databases">
        <title>Characterization of the Clostridium difficile lineages that are prevalent in Hong Kong and China.</title>
        <authorList>
            <person name="Kwok J.S.-L."/>
            <person name="Lam W.-Y."/>
            <person name="Ip M."/>
            <person name="Chan T.-F."/>
            <person name="Hawkey P.M."/>
            <person name="Tsui S.K.-W."/>
        </authorList>
    </citation>
    <scope>NUCLEOTIDE SEQUENCE [LARGE SCALE GENOMIC DNA]</scope>
    <source>
        <strain evidence="2 3">300064</strain>
    </source>
</reference>
<dbReference type="RefSeq" id="WP_027635008.1">
    <property type="nucleotide sequence ID" value="NZ_CANCWB010000001.1"/>
</dbReference>
<protein>
    <recommendedName>
        <fullName evidence="4">ABC transporter permease</fullName>
    </recommendedName>
</protein>
<evidence type="ECO:0008006" key="4">
    <source>
        <dbReference type="Google" id="ProtNLM"/>
    </source>
</evidence>
<dbReference type="EMBL" id="LRDH01000134">
    <property type="protein sequence ID" value="PPV12700.1"/>
    <property type="molecule type" value="Genomic_DNA"/>
</dbReference>
<comment type="caution">
    <text evidence="2">The sequence shown here is derived from an EMBL/GenBank/DDBJ whole genome shotgun (WGS) entry which is preliminary data.</text>
</comment>
<keyword evidence="1" id="KW-0472">Membrane</keyword>
<evidence type="ECO:0000313" key="3">
    <source>
        <dbReference type="Proteomes" id="UP000238081"/>
    </source>
</evidence>
<name>A0A2S7F6Y8_CLOBU</name>
<proteinExistence type="predicted"/>
<dbReference type="Pfam" id="PF06541">
    <property type="entry name" value="ABC_trans_CmpB"/>
    <property type="match status" value="1"/>
</dbReference>
<accession>A0A2S7F6Y8</accession>
<feature type="transmembrane region" description="Helical" evidence="1">
    <location>
        <begin position="44"/>
        <end position="63"/>
    </location>
</feature>
<dbReference type="Proteomes" id="UP000238081">
    <property type="component" value="Unassembled WGS sequence"/>
</dbReference>
<dbReference type="AlphaFoldDB" id="A0A2S7F6Y8"/>